<dbReference type="GO" id="GO:0016459">
    <property type="term" value="C:myosin complex"/>
    <property type="evidence" value="ECO:0007669"/>
    <property type="project" value="UniProtKB-KW"/>
</dbReference>
<dbReference type="Gene3D" id="1.25.40.530">
    <property type="entry name" value="MyTH4 domain"/>
    <property type="match status" value="1"/>
</dbReference>
<feature type="domain" description="WW" evidence="9">
    <location>
        <begin position="232"/>
        <end position="267"/>
    </location>
</feature>
<dbReference type="PROSITE" id="PS50020">
    <property type="entry name" value="WW_DOMAIN_2"/>
    <property type="match status" value="3"/>
</dbReference>
<dbReference type="Gene3D" id="3.40.850.10">
    <property type="entry name" value="Kinesin motor domain"/>
    <property type="match status" value="1"/>
</dbReference>
<evidence type="ECO:0000259" key="11">
    <source>
        <dbReference type="PROSITE" id="PS51456"/>
    </source>
</evidence>
<dbReference type="PANTHER" id="PTHR13140:SF706">
    <property type="entry name" value="DILUTE CLASS UNCONVENTIONAL MYOSIN, ISOFORM C"/>
    <property type="match status" value="1"/>
</dbReference>
<feature type="compositionally biased region" description="Basic residues" evidence="8">
    <location>
        <begin position="8"/>
        <end position="18"/>
    </location>
</feature>
<dbReference type="Pfam" id="PF00063">
    <property type="entry name" value="Myosin_head"/>
    <property type="match status" value="1"/>
</dbReference>
<sequence length="3022" mass="344021">MSLTPKSKGGKKKRRFRSKISGNKGPVGLAALLSAGPGCSPRIGLGRPHNTKARSASSGEIMHYHKPKMKNRRKRPKKMKFKSQDLADLKRLPFDQPKITPAGKAKDPTPPTEVKLPLSPDNQMRQKPPPPSTPSVRRSRKSRGGPPPPPGYKFVNASAFPDAAGLPADKSLVNALEAARHFQSKDLFPQRKWNQGELKELKSKVTDMIKVKVVEDEKKENGKKEDEVKVKEVIKEGWSELLAPDGTGLKYYVNQKTGELTWIKPDCFKTKAELKTHEGDFYWIEDKNQGYIEAKKLKESKNSWKLERIDNNKTEDIPKAQLPLVPVVWESMALLERDMVMLPEMSRPIICWNLKERFKRNQIYTSIGSILISINPYKWLPLYTPTIMENYQKRRAQQGPHVYGIADDAFRYMRMHMKDQSIVISGESGAGKTECTKQALQYLAEVAGSGDSNIEQKILRANPLLEAYGNAKTVRNNNSSRFGKYVEIFFTGYGRICGASTTNYLLEKSRVVSCGEDERNYHIFFQMCRGMDDDQKKTLHLSDPKDFKYLSKGLTTVKGMDDAKEFEQVLDAMNQLHLSAQQISGILKITAAILHLGNVTFSEQTVKGIVTSSIVGGGKSVGIIAKLLDLEEKKLANGLTYRDIKSRGEVMHIPLSKADAEQVRDAVAKHVYSMLFDWIVVHVNQACSVDDEGQKKNSIGILDIFGFEIFRINSFEQLCINYTNEKLQQLFNLWTFKKEEELYAKEEIKFENVGYSDNQDVLDLIEKKRVGLMDMIDEEIRMPRGSDQSYMLKISKKHEKKKVFKQNKFNKMNFTVSHFAGDVEYSTQGFLFKNKDRLTEDIVDLLTHSNSALLMEIVSKASSSKETLGKKFKKQLFSLMKTLNNTEPHYIRCIKPNKLKAPLVFHGEMVLLQLQYSGVFEAVKIRKSGFPFRHTHGGFYRRYRCSLGRDYKWPEGDIKRCCRILLKHMRQEEGAEIGKFRILYRANEHRTMELYRNLAIENTCLYIQRVYRGHMARKRKNQLLAARPKFIAAMNTRTLVAIDKALTIADGLLNNQILEVDQVKAYKILLEDERRILESLKDLESKDPEKIFKEYRRLFEQAASLGYKVNMDEKTVDKDPTLIKWIHDCDARVADASERIKTRAMLREGTEKVDKLMINTAFKMGDYLSDKSRCSKFEFKFDPKDAKDAKAMLQSIAVEEELLEKLTNASGVGGFIKRGGIPALEPISSLIAEADKFGLRTNYGIDFLDKCKRIRALRASTRAALGTRDEALWVSARNSLAHAISAGELPPLSEVKGVEVKVPVKIALLKDYEEVKFTKIACDHHLKSLECEANLQAAIRAVIKLDLEDCIATAEELHERGPNDFTEKMYPALKEAHTLLKDINDCLKSLNEAVQKRDQAGIEAAHTRAERLHMLPDYFTDLQASKSMLESMLKCRERLKVTSENIWSPDGDRNIADAINIALELEFRHAPEIKDALELQAERSENDKLTENLHKEINRGAFLKEGDIVNLSGLDTSIDEAKKFELKTQAGKSALRMASNLRALRATLENAEETKDKEKWTAVETCISQAGSELAAYDEIRFAVERLTNQRSRDKVEEELATAIEEKHKSRVIELLEEAHKLEMDDKWYVKLYPVIKDAKSMLDVVKKHVDGLVASEAKRDQKALEKWIKESLSIGMAREFYPELPKAEDTLAQMIAAREALKHAHDTIFDDGGHDRIHKAIKTALDLAFEHAPELAAARRILKVLQIEEEVIEKLDKALDVGGFLGEGDVIDIKAIDKCFVDVKDIGGCRTNDGKDTEDRAKKIRQLRILISSTFGTKDKIKWREIEDHISGAGPILANHKEFQFAAKCVTDQKGRDGIKLKLIQAIEQRNQTDLTMWLKRAGELEMDTKYLSLYPEYTDAMGMLQTINGHVDGLRAAADAREEAKINMWLSKGQDLKLDPAIYAVIPDSEGVLRKMKDIRKDMRAKINDVFTATGGEELKKIVEETIEYNYAHVTEMPEAKSALKVRQEDDKITEILKRAIEDGGFVEDEGHDDIDTKTPVEALKNAEMFQMKTDAGQVAEKLCERVLALRIAIQDAEKTKVKENWKMVETKIKDTGVELSLHREITFAKTRIQRQRLRDEVEIKLEEAIANGHQANLVKWLGRGQELEMNTKWYIGLYPIYNLGEETLEKITTTTANLVKFELERDQNGIETNLKKAEALNMDDDMYSPIPVARATLSRLVKCREDLKVASEEIFAEHGHTKMDVTIQSAEDLKFMHAPEMKEAHRLLALRIQDEKHTEILMNLTKDKGFSNRCERAADYKVEFKQLSAAIEEAERFRMKTGPGKSVLLRAIVLRNLRQALNNAFNTKDTGLWAEVSKRSREAVIIRNSLANHPDVVGALEEYKLAKKMRELESHLHAAIEARDEKRLEETLVESQGYSMHDKYQDLFPVYKHATYALSRIKRINDTCREAQMKRTQDLFERAAADGEAYEFGKRAGTSEFKAILGLRLKVGQINLEAKDCVKMLEETHMEAVLTRARDLNITTENIEKIANFLENTSAEKFMQAQIRAAAALKDIGRKVEISIRLKKWYIEKYTEQFELQSYTRLRTKQGWANLKLLTMNREALAQSMLKFTTYPIHAALTETNAKSNNLAIKLFKNLMGFMGDRTYKNAVLLSQEICKEGLENEDIRDELFLHTIKQLTANPSPKSRERGWQHLSLLLHTFPPSGLDNFLDKWIMDNAKERKAKLLHILYATLYTGKRYSPLSDDETKNVMDGRSLKDFQTIQNDPKQSPVFKCYKCPLYTPPEWKAVLPKANKADIEWTDLEPNEPDPAQVGLPPDVKQIASATPIPIPDSSLPRGCSIPPEPEAEAPTMYKFKKHHVKASTYDELTPKPIKRRFYPDEKESKNKQIVDSANTMMPIAENVGVAPGEDSQKPNPPSDPNPRASISTKATPEAQAETNGPVWEELKSDQGEPYYWNTLTNEVVWEKPPDYDGLDLADHPIETADNGPLWEECRTETGEVYYWNTQTDETAWEKPAEM</sequence>
<organism evidence="12">
    <name type="scientific">Amorphochlora amoebiformis</name>
    <dbReference type="NCBI Taxonomy" id="1561963"/>
    <lineage>
        <taxon>Eukaryota</taxon>
        <taxon>Sar</taxon>
        <taxon>Rhizaria</taxon>
        <taxon>Cercozoa</taxon>
        <taxon>Chlorarachniophyceae</taxon>
        <taxon>Amorphochlora</taxon>
    </lineage>
</organism>
<feature type="domain" description="WW" evidence="9">
    <location>
        <begin position="2947"/>
        <end position="2974"/>
    </location>
</feature>
<evidence type="ECO:0000259" key="9">
    <source>
        <dbReference type="PROSITE" id="PS50020"/>
    </source>
</evidence>
<feature type="domain" description="WW" evidence="9">
    <location>
        <begin position="2994"/>
        <end position="3021"/>
    </location>
</feature>
<comment type="similarity">
    <text evidence="6">Belongs to the TRAFAC class myosin-kinesin ATPase superfamily. Myosin family.</text>
</comment>
<dbReference type="Gene3D" id="1.20.58.530">
    <property type="match status" value="1"/>
</dbReference>
<dbReference type="GO" id="GO:0051015">
    <property type="term" value="F:actin filament binding"/>
    <property type="evidence" value="ECO:0007669"/>
    <property type="project" value="TreeGrafter"/>
</dbReference>
<dbReference type="InterPro" id="IPR036961">
    <property type="entry name" value="Kinesin_motor_dom_sf"/>
</dbReference>
<dbReference type="Gene3D" id="2.20.70.10">
    <property type="match status" value="3"/>
</dbReference>
<dbReference type="SMART" id="SM00242">
    <property type="entry name" value="MYSc"/>
    <property type="match status" value="1"/>
</dbReference>
<evidence type="ECO:0000256" key="7">
    <source>
        <dbReference type="SAM" id="Coils"/>
    </source>
</evidence>
<dbReference type="GO" id="GO:0000146">
    <property type="term" value="F:microfilament motor activity"/>
    <property type="evidence" value="ECO:0007669"/>
    <property type="project" value="TreeGrafter"/>
</dbReference>
<dbReference type="InterPro" id="IPR001609">
    <property type="entry name" value="Myosin_head_motor_dom-like"/>
</dbReference>
<evidence type="ECO:0000256" key="4">
    <source>
        <dbReference type="ARBA" id="ARBA00023175"/>
    </source>
</evidence>
<dbReference type="Gene3D" id="1.20.5.4820">
    <property type="match status" value="1"/>
</dbReference>
<feature type="domain" description="MyTH4" evidence="10">
    <location>
        <begin position="2615"/>
        <end position="2756"/>
    </location>
</feature>
<dbReference type="PANTHER" id="PTHR13140">
    <property type="entry name" value="MYOSIN"/>
    <property type="match status" value="1"/>
</dbReference>
<keyword evidence="1 6" id="KW-0547">Nucleotide-binding</keyword>
<feature type="region of interest" description="Disordered" evidence="8">
    <location>
        <begin position="2908"/>
        <end position="2948"/>
    </location>
</feature>
<feature type="compositionally biased region" description="Basic and acidic residues" evidence="8">
    <location>
        <begin position="82"/>
        <end position="93"/>
    </location>
</feature>
<dbReference type="InterPro" id="IPR027417">
    <property type="entry name" value="P-loop_NTPase"/>
</dbReference>
<reference evidence="12" key="1">
    <citation type="submission" date="2021-01" db="EMBL/GenBank/DDBJ databases">
        <authorList>
            <person name="Corre E."/>
            <person name="Pelletier E."/>
            <person name="Niang G."/>
            <person name="Scheremetjew M."/>
            <person name="Finn R."/>
            <person name="Kale V."/>
            <person name="Holt S."/>
            <person name="Cochrane G."/>
            <person name="Meng A."/>
            <person name="Brown T."/>
            <person name="Cohen L."/>
        </authorList>
    </citation>
    <scope>NUCLEOTIDE SEQUENCE</scope>
    <source>
        <strain evidence="12">CCMP2058</strain>
    </source>
</reference>
<dbReference type="CDD" id="cd00124">
    <property type="entry name" value="MYSc"/>
    <property type="match status" value="1"/>
</dbReference>
<protein>
    <submittedName>
        <fullName evidence="12">Uncharacterized protein</fullName>
    </submittedName>
</protein>
<keyword evidence="3 6" id="KW-0518">Myosin</keyword>
<dbReference type="SUPFAM" id="SSF51045">
    <property type="entry name" value="WW domain"/>
    <property type="match status" value="2"/>
</dbReference>
<feature type="region of interest" description="Actin-binding" evidence="6">
    <location>
        <begin position="876"/>
        <end position="898"/>
    </location>
</feature>
<dbReference type="SUPFAM" id="SSF52540">
    <property type="entry name" value="P-loop containing nucleoside triphosphate hydrolases"/>
    <property type="match status" value="1"/>
</dbReference>
<dbReference type="FunFam" id="1.10.10.820:FF:000001">
    <property type="entry name" value="Myosin heavy chain"/>
    <property type="match status" value="1"/>
</dbReference>
<keyword evidence="7" id="KW-0175">Coiled coil</keyword>
<dbReference type="GO" id="GO:0005524">
    <property type="term" value="F:ATP binding"/>
    <property type="evidence" value="ECO:0007669"/>
    <property type="project" value="UniProtKB-UniRule"/>
</dbReference>
<evidence type="ECO:0000313" key="12">
    <source>
        <dbReference type="EMBL" id="CAD8455459.1"/>
    </source>
</evidence>
<feature type="compositionally biased region" description="Basic residues" evidence="8">
    <location>
        <begin position="64"/>
        <end position="81"/>
    </location>
</feature>
<dbReference type="PROSITE" id="PS51016">
    <property type="entry name" value="MYTH4"/>
    <property type="match status" value="1"/>
</dbReference>
<feature type="coiled-coil region" evidence="7">
    <location>
        <begin position="1534"/>
        <end position="1561"/>
    </location>
</feature>
<keyword evidence="5 6" id="KW-0009">Actin-binding</keyword>
<dbReference type="SMART" id="SM00139">
    <property type="entry name" value="MyTH4"/>
    <property type="match status" value="1"/>
</dbReference>
<dbReference type="PROSITE" id="PS51456">
    <property type="entry name" value="MYOSIN_MOTOR"/>
    <property type="match status" value="1"/>
</dbReference>
<dbReference type="GO" id="GO:0007015">
    <property type="term" value="P:actin filament organization"/>
    <property type="evidence" value="ECO:0007669"/>
    <property type="project" value="TreeGrafter"/>
</dbReference>
<feature type="region of interest" description="Disordered" evidence="8">
    <location>
        <begin position="1"/>
        <end position="156"/>
    </location>
</feature>
<dbReference type="InterPro" id="IPR038185">
    <property type="entry name" value="MyTH4_dom_sf"/>
</dbReference>
<dbReference type="GO" id="GO:0016020">
    <property type="term" value="C:membrane"/>
    <property type="evidence" value="ECO:0007669"/>
    <property type="project" value="TreeGrafter"/>
</dbReference>
<dbReference type="InterPro" id="IPR000857">
    <property type="entry name" value="MyTH4_dom"/>
</dbReference>
<feature type="binding site" evidence="6">
    <location>
        <begin position="426"/>
        <end position="433"/>
    </location>
    <ligand>
        <name>ATP</name>
        <dbReference type="ChEBI" id="CHEBI:30616"/>
    </ligand>
</feature>
<dbReference type="InterPro" id="IPR036020">
    <property type="entry name" value="WW_dom_sf"/>
</dbReference>
<dbReference type="GO" id="GO:0005737">
    <property type="term" value="C:cytoplasm"/>
    <property type="evidence" value="ECO:0007669"/>
    <property type="project" value="TreeGrafter"/>
</dbReference>
<feature type="domain" description="Myosin motor" evidence="11">
    <location>
        <begin position="334"/>
        <end position="997"/>
    </location>
</feature>
<dbReference type="Pfam" id="PF00784">
    <property type="entry name" value="MyTH4"/>
    <property type="match status" value="1"/>
</dbReference>
<accession>A0A7S0H1X2</accession>
<keyword evidence="4 6" id="KW-0505">Motor protein</keyword>
<dbReference type="Gene3D" id="1.20.120.720">
    <property type="entry name" value="Myosin VI head, motor domain, U50 subdomain"/>
    <property type="match status" value="1"/>
</dbReference>
<evidence type="ECO:0000256" key="2">
    <source>
        <dbReference type="ARBA" id="ARBA00022840"/>
    </source>
</evidence>
<dbReference type="CDD" id="cd00201">
    <property type="entry name" value="WW"/>
    <property type="match status" value="3"/>
</dbReference>
<dbReference type="InterPro" id="IPR001202">
    <property type="entry name" value="WW_dom"/>
</dbReference>
<dbReference type="Gene3D" id="1.10.10.820">
    <property type="match status" value="1"/>
</dbReference>
<name>A0A7S0H1X2_9EUKA</name>
<evidence type="ECO:0000256" key="3">
    <source>
        <dbReference type="ARBA" id="ARBA00023123"/>
    </source>
</evidence>
<dbReference type="PRINTS" id="PR00193">
    <property type="entry name" value="MYOSINHEAVY"/>
</dbReference>
<dbReference type="PROSITE" id="PS50096">
    <property type="entry name" value="IQ"/>
    <property type="match status" value="1"/>
</dbReference>
<dbReference type="SMART" id="SM00456">
    <property type="entry name" value="WW"/>
    <property type="match status" value="3"/>
</dbReference>
<dbReference type="EMBL" id="HBEM01021029">
    <property type="protein sequence ID" value="CAD8455459.1"/>
    <property type="molecule type" value="Transcribed_RNA"/>
</dbReference>
<proteinExistence type="inferred from homology"/>
<evidence type="ECO:0000259" key="10">
    <source>
        <dbReference type="PROSITE" id="PS51016"/>
    </source>
</evidence>
<dbReference type="Pfam" id="PF00397">
    <property type="entry name" value="WW"/>
    <property type="match status" value="2"/>
</dbReference>
<evidence type="ECO:0000256" key="5">
    <source>
        <dbReference type="ARBA" id="ARBA00023203"/>
    </source>
</evidence>
<keyword evidence="2 6" id="KW-0067">ATP-binding</keyword>
<evidence type="ECO:0000256" key="1">
    <source>
        <dbReference type="ARBA" id="ARBA00022741"/>
    </source>
</evidence>
<evidence type="ECO:0000256" key="8">
    <source>
        <dbReference type="SAM" id="MobiDB-lite"/>
    </source>
</evidence>
<gene>
    <name evidence="12" type="ORF">LAMO00422_LOCUS14404</name>
</gene>
<evidence type="ECO:0000256" key="6">
    <source>
        <dbReference type="PROSITE-ProRule" id="PRU00782"/>
    </source>
</evidence>